<dbReference type="PANTHER" id="PTHR46420">
    <property type="entry name" value="BETA-1,4-GLUCURONYLTRANSFERASE 1"/>
    <property type="match status" value="1"/>
</dbReference>
<evidence type="ECO:0000256" key="4">
    <source>
        <dbReference type="ARBA" id="ARBA00008539"/>
    </source>
</evidence>
<feature type="region of interest" description="Disordered" evidence="21">
    <location>
        <begin position="380"/>
        <end position="407"/>
    </location>
</feature>
<comment type="pathway">
    <text evidence="3">Protein modification; protein glycosylation.</text>
</comment>
<dbReference type="EMBL" id="JAIZAY010000011">
    <property type="protein sequence ID" value="KAJ8032975.1"/>
    <property type="molecule type" value="Genomic_DNA"/>
</dbReference>
<evidence type="ECO:0000256" key="9">
    <source>
        <dbReference type="ARBA" id="ARBA00022723"/>
    </source>
</evidence>
<keyword evidence="13 22" id="KW-0472">Membrane</keyword>
<keyword evidence="11 22" id="KW-1133">Transmembrane helix</keyword>
<feature type="transmembrane region" description="Helical" evidence="22">
    <location>
        <begin position="12"/>
        <end position="35"/>
    </location>
</feature>
<evidence type="ECO:0000256" key="12">
    <source>
        <dbReference type="ARBA" id="ARBA00023034"/>
    </source>
</evidence>
<evidence type="ECO:0000313" key="23">
    <source>
        <dbReference type="EMBL" id="KAJ8032975.1"/>
    </source>
</evidence>
<comment type="catalytic activity">
    <reaction evidence="20">
        <text>3-O-[beta-D-Xyl-(1-&gt;4)-Rib-ol-P-Rib-ol-P-3-beta-D-GalNAc-(1-&gt;3)-beta-D-GlcNAc-(1-&gt;4)-(O-6-P-alpha-D-Man)]-Thr-[protein] + UDP-alpha-D-glucuronate = 3-O-[beta-D-GlcA-(1-&gt;3)-beta-D-Xyl-(1-&gt;4)-Rib-ol-P-Rib-ol-P-3-beta-D-GalNAc-(1-&gt;3)-beta-D-GlcNAc-(1-&gt;4)-(O-6-P-alpha-D-Man)]-Thr-[protein] + UDP + H(+)</text>
        <dbReference type="Rhea" id="RHEA:46860"/>
        <dbReference type="Rhea" id="RHEA-COMP:15023"/>
        <dbReference type="Rhea" id="RHEA-COMP:17482"/>
        <dbReference type="ChEBI" id="CHEBI:15378"/>
        <dbReference type="ChEBI" id="CHEBI:58052"/>
        <dbReference type="ChEBI" id="CHEBI:58223"/>
        <dbReference type="ChEBI" id="CHEBI:142405"/>
        <dbReference type="ChEBI" id="CHEBI:177336"/>
    </reaction>
</comment>
<evidence type="ECO:0000256" key="20">
    <source>
        <dbReference type="ARBA" id="ARBA00047852"/>
    </source>
</evidence>
<evidence type="ECO:0000313" key="24">
    <source>
        <dbReference type="Proteomes" id="UP001152320"/>
    </source>
</evidence>
<comment type="caution">
    <text evidence="23">The sequence shown here is derived from an EMBL/GenBank/DDBJ whole genome shotgun (WGS) entry which is preliminary data.</text>
</comment>
<evidence type="ECO:0000256" key="2">
    <source>
        <dbReference type="ARBA" id="ARBA00004323"/>
    </source>
</evidence>
<organism evidence="23 24">
    <name type="scientific">Holothuria leucospilota</name>
    <name type="common">Black long sea cucumber</name>
    <name type="synonym">Mertensiothuria leucospilota</name>
    <dbReference type="NCBI Taxonomy" id="206669"/>
    <lineage>
        <taxon>Eukaryota</taxon>
        <taxon>Metazoa</taxon>
        <taxon>Echinodermata</taxon>
        <taxon>Eleutherozoa</taxon>
        <taxon>Echinozoa</taxon>
        <taxon>Holothuroidea</taxon>
        <taxon>Aspidochirotacea</taxon>
        <taxon>Aspidochirotida</taxon>
        <taxon>Holothuriidae</taxon>
        <taxon>Holothuria</taxon>
    </lineage>
</organism>
<evidence type="ECO:0000256" key="14">
    <source>
        <dbReference type="ARBA" id="ARBA00023180"/>
    </source>
</evidence>
<proteinExistence type="inferred from homology"/>
<evidence type="ECO:0000256" key="10">
    <source>
        <dbReference type="ARBA" id="ARBA00022968"/>
    </source>
</evidence>
<dbReference type="Proteomes" id="UP001152320">
    <property type="component" value="Chromosome 11"/>
</dbReference>
<dbReference type="PANTHER" id="PTHR46420:SF1">
    <property type="entry name" value="BETA-1,4-GLUCURONYLTRANSFERASE 1"/>
    <property type="match status" value="1"/>
</dbReference>
<evidence type="ECO:0000256" key="16">
    <source>
        <dbReference type="ARBA" id="ARBA00030723"/>
    </source>
</evidence>
<evidence type="ECO:0000256" key="5">
    <source>
        <dbReference type="ARBA" id="ARBA00017962"/>
    </source>
</evidence>
<protein>
    <recommendedName>
        <fullName evidence="5">Beta-1,4-glucuronyltransferase 1</fullName>
    </recommendedName>
    <alternativeName>
        <fullName evidence="16">I-beta-1,3-N-acetylglucosaminyltransferase</fullName>
    </alternativeName>
    <alternativeName>
        <fullName evidence="19">N-acetyllactosaminide beta-1,3-N-acetylglucosaminyltransferase</fullName>
    </alternativeName>
    <alternativeName>
        <fullName evidence="17">Poly-N-acetyllactosamine extension enzyme</fullName>
    </alternativeName>
    <alternativeName>
        <fullName evidence="18">UDP-GlcNAc:betaGal beta-1,3-N-acetylglucosaminyltransferase 1</fullName>
    </alternativeName>
</protein>
<dbReference type="GO" id="GO:0000139">
    <property type="term" value="C:Golgi membrane"/>
    <property type="evidence" value="ECO:0007669"/>
    <property type="project" value="UniProtKB-SubCell"/>
</dbReference>
<dbReference type="GO" id="GO:0015020">
    <property type="term" value="F:glucuronosyltransferase activity"/>
    <property type="evidence" value="ECO:0007669"/>
    <property type="project" value="InterPro"/>
</dbReference>
<evidence type="ECO:0000256" key="21">
    <source>
        <dbReference type="SAM" id="MobiDB-lite"/>
    </source>
</evidence>
<evidence type="ECO:0000256" key="3">
    <source>
        <dbReference type="ARBA" id="ARBA00004922"/>
    </source>
</evidence>
<name>A0A9Q1BUN0_HOLLE</name>
<feature type="compositionally biased region" description="Basic and acidic residues" evidence="21">
    <location>
        <begin position="380"/>
        <end position="391"/>
    </location>
</feature>
<dbReference type="GO" id="GO:0046872">
    <property type="term" value="F:metal ion binding"/>
    <property type="evidence" value="ECO:0007669"/>
    <property type="project" value="UniProtKB-KW"/>
</dbReference>
<comment type="similarity">
    <text evidence="4">Belongs to the glycosyltransferase 49 family.</text>
</comment>
<keyword evidence="8 22" id="KW-0812">Transmembrane</keyword>
<keyword evidence="6" id="KW-0328">Glycosyltransferase</keyword>
<sequence>MTNEITKITSSGGFFLVFNISVGLILAMQGIHYFYKCGSFDIPLRKIMLSETPEDMELKISLDVERRGEYYVYHVLRTPPNPLPIVNSVTYATECSSHNLRHLPSLVERWNGPVSLAIITSADDFLPTIKAINSLCDCYPAIREHVTFHVVIHEDHASSISLRNIQNSYEVPCNQLIKYLFRNLKGKNFALEGITYPGNVLRNVASSHSTTNFILVADIDLSPSLGFYQQTVRFFKAKVTDETLTKTAFIVPTFEIEEINYLPIDKEDLAVAVENGHARQFHNDTCLHCHKISDYDRWLKLEASMYYVISLSCLAAMLHNINVEGSERYCEATRFETRVNQLASQHSNMSVGNDNQVKKHHGNTCVCRDRRCISRGSLQDKCKGDDRDLKRGKGASSKKKGAAPKGHQPWVGIGVTLKEIEKLGALTSNFESSRRHVIILRTMKDLASSSWVLIC</sequence>
<keyword evidence="15" id="KW-0464">Manganese</keyword>
<keyword evidence="9" id="KW-0479">Metal-binding</keyword>
<evidence type="ECO:0000256" key="15">
    <source>
        <dbReference type="ARBA" id="ARBA00023211"/>
    </source>
</evidence>
<evidence type="ECO:0000256" key="19">
    <source>
        <dbReference type="ARBA" id="ARBA00033291"/>
    </source>
</evidence>
<evidence type="ECO:0000256" key="6">
    <source>
        <dbReference type="ARBA" id="ARBA00022676"/>
    </source>
</evidence>
<keyword evidence="24" id="KW-1185">Reference proteome</keyword>
<evidence type="ECO:0000256" key="22">
    <source>
        <dbReference type="SAM" id="Phobius"/>
    </source>
</evidence>
<keyword evidence="14" id="KW-0325">Glycoprotein</keyword>
<keyword evidence="12" id="KW-0333">Golgi apparatus</keyword>
<evidence type="ECO:0000256" key="17">
    <source>
        <dbReference type="ARBA" id="ARBA00032175"/>
    </source>
</evidence>
<keyword evidence="10" id="KW-0735">Signal-anchor</keyword>
<accession>A0A9Q1BUN0</accession>
<gene>
    <name evidence="23" type="ORF">HOLleu_23075</name>
</gene>
<comment type="subcellular location">
    <subcellularLocation>
        <location evidence="2">Golgi apparatus membrane</location>
        <topology evidence="2">Single-pass type II membrane protein</topology>
    </subcellularLocation>
</comment>
<dbReference type="GO" id="GO:0035269">
    <property type="term" value="P:protein O-linked glycosylation via mannose"/>
    <property type="evidence" value="ECO:0007669"/>
    <property type="project" value="TreeGrafter"/>
</dbReference>
<feature type="compositionally biased region" description="Basic residues" evidence="21">
    <location>
        <begin position="392"/>
        <end position="402"/>
    </location>
</feature>
<evidence type="ECO:0000256" key="18">
    <source>
        <dbReference type="ARBA" id="ARBA00032181"/>
    </source>
</evidence>
<comment type="cofactor">
    <cofactor evidence="1">
        <name>Mn(2+)</name>
        <dbReference type="ChEBI" id="CHEBI:29035"/>
    </cofactor>
</comment>
<evidence type="ECO:0000256" key="1">
    <source>
        <dbReference type="ARBA" id="ARBA00001936"/>
    </source>
</evidence>
<dbReference type="OrthoDB" id="9974378at2759"/>
<evidence type="ECO:0000256" key="11">
    <source>
        <dbReference type="ARBA" id="ARBA00022989"/>
    </source>
</evidence>
<keyword evidence="7" id="KW-0808">Transferase</keyword>
<dbReference type="Pfam" id="PF13896">
    <property type="entry name" value="Glyco_transf_49"/>
    <property type="match status" value="1"/>
</dbReference>
<evidence type="ECO:0000256" key="13">
    <source>
        <dbReference type="ARBA" id="ARBA00023136"/>
    </source>
</evidence>
<evidence type="ECO:0000256" key="7">
    <source>
        <dbReference type="ARBA" id="ARBA00022679"/>
    </source>
</evidence>
<reference evidence="23" key="1">
    <citation type="submission" date="2021-10" db="EMBL/GenBank/DDBJ databases">
        <title>Tropical sea cucumber genome reveals ecological adaptation and Cuvierian tubules defense mechanism.</title>
        <authorList>
            <person name="Chen T."/>
        </authorList>
    </citation>
    <scope>NUCLEOTIDE SEQUENCE</scope>
    <source>
        <strain evidence="23">Nanhai2018</strain>
        <tissue evidence="23">Muscle</tissue>
    </source>
</reference>
<evidence type="ECO:0000256" key="8">
    <source>
        <dbReference type="ARBA" id="ARBA00022692"/>
    </source>
</evidence>
<dbReference type="AlphaFoldDB" id="A0A9Q1BUN0"/>
<dbReference type="InterPro" id="IPR043189">
    <property type="entry name" value="B4GAT1"/>
</dbReference>